<feature type="transmembrane region" description="Helical" evidence="8">
    <location>
        <begin position="163"/>
        <end position="184"/>
    </location>
</feature>
<keyword evidence="4" id="KW-0808">Transferase</keyword>
<evidence type="ECO:0000256" key="3">
    <source>
        <dbReference type="ARBA" id="ARBA00005985"/>
    </source>
</evidence>
<dbReference type="InterPro" id="IPR044878">
    <property type="entry name" value="UbiA_sf"/>
</dbReference>
<evidence type="ECO:0000256" key="2">
    <source>
        <dbReference type="ARBA" id="ARBA00004141"/>
    </source>
</evidence>
<evidence type="ECO:0000256" key="7">
    <source>
        <dbReference type="ARBA" id="ARBA00023136"/>
    </source>
</evidence>
<feature type="transmembrane region" description="Helical" evidence="8">
    <location>
        <begin position="20"/>
        <end position="37"/>
    </location>
</feature>
<feature type="transmembrane region" description="Helical" evidence="8">
    <location>
        <begin position="139"/>
        <end position="157"/>
    </location>
</feature>
<dbReference type="GO" id="GO:0005886">
    <property type="term" value="C:plasma membrane"/>
    <property type="evidence" value="ECO:0007669"/>
    <property type="project" value="TreeGrafter"/>
</dbReference>
<keyword evidence="6 8" id="KW-1133">Transmembrane helix</keyword>
<dbReference type="NCBIfam" id="TIGR01474">
    <property type="entry name" value="ubiA_proteo"/>
    <property type="match status" value="1"/>
</dbReference>
<name>A0A381SC88_9ZZZZ</name>
<keyword evidence="7 8" id="KW-0472">Membrane</keyword>
<dbReference type="Gene3D" id="1.20.120.1780">
    <property type="entry name" value="UbiA prenyltransferase"/>
    <property type="match status" value="1"/>
</dbReference>
<evidence type="ECO:0000256" key="4">
    <source>
        <dbReference type="ARBA" id="ARBA00022679"/>
    </source>
</evidence>
<dbReference type="HAMAP" id="MF_01635">
    <property type="entry name" value="UbiA"/>
    <property type="match status" value="1"/>
</dbReference>
<accession>A0A381SC88</accession>
<sequence>MQTKIKGLGKLIRIDKPIGFFLLLWPTLSAFFILTRGNPSPSLLVIFCLGTFLMRSAGCVINDYFDRNFDGRVERTKTRPLVTGEVKPHEALLFFVILLSLSASLLYWTNKLTFKMALIGAFITCLYPLTKRFFQIPQMFLGIAFSWGIIMVCSAELNTISPSSIILFFACFFWIMAYDTAYAMSDRDDDLFLDIHSSALTFGNYAQYIFLICQIISLSLWAIGGFMQEIKPIYYFLLLIVFFFIFYQFRLIKEYDRQNCFKAFINNNWIGISIFIGSILGTVL</sequence>
<dbReference type="Pfam" id="PF01040">
    <property type="entry name" value="UbiA"/>
    <property type="match status" value="1"/>
</dbReference>
<keyword evidence="5 8" id="KW-0812">Transmembrane</keyword>
<dbReference type="GO" id="GO:0008412">
    <property type="term" value="F:4-hydroxybenzoate polyprenyltransferase activity"/>
    <property type="evidence" value="ECO:0007669"/>
    <property type="project" value="TreeGrafter"/>
</dbReference>
<feature type="transmembrane region" description="Helical" evidence="8">
    <location>
        <begin position="43"/>
        <end position="65"/>
    </location>
</feature>
<comment type="subcellular location">
    <subcellularLocation>
        <location evidence="2">Membrane</location>
        <topology evidence="2">Multi-pass membrane protein</topology>
    </subcellularLocation>
</comment>
<dbReference type="AlphaFoldDB" id="A0A381SC88"/>
<dbReference type="FunFam" id="1.20.120.1780:FF:000001">
    <property type="entry name" value="4-hydroxybenzoate octaprenyltransferase"/>
    <property type="match status" value="1"/>
</dbReference>
<dbReference type="InterPro" id="IPR030470">
    <property type="entry name" value="UbiA_prenylTrfase_CS"/>
</dbReference>
<feature type="transmembrane region" description="Helical" evidence="8">
    <location>
        <begin position="205"/>
        <end position="227"/>
    </location>
</feature>
<feature type="transmembrane region" description="Helical" evidence="8">
    <location>
        <begin position="233"/>
        <end position="252"/>
    </location>
</feature>
<evidence type="ECO:0000256" key="1">
    <source>
        <dbReference type="ARBA" id="ARBA00001946"/>
    </source>
</evidence>
<dbReference type="PANTHER" id="PTHR11048:SF28">
    <property type="entry name" value="4-HYDROXYBENZOATE POLYPRENYLTRANSFERASE, MITOCHONDRIAL"/>
    <property type="match status" value="1"/>
</dbReference>
<dbReference type="PROSITE" id="PS00943">
    <property type="entry name" value="UBIA"/>
    <property type="match status" value="1"/>
</dbReference>
<dbReference type="InterPro" id="IPR000537">
    <property type="entry name" value="UbiA_prenyltransferase"/>
</dbReference>
<evidence type="ECO:0000256" key="8">
    <source>
        <dbReference type="SAM" id="Phobius"/>
    </source>
</evidence>
<comment type="similarity">
    <text evidence="3">Belongs to the UbiA prenyltransferase family.</text>
</comment>
<gene>
    <name evidence="9" type="ORF">METZ01_LOCUS54566</name>
</gene>
<evidence type="ECO:0000313" key="9">
    <source>
        <dbReference type="EMBL" id="SVA01712.1"/>
    </source>
</evidence>
<reference evidence="9" key="1">
    <citation type="submission" date="2018-05" db="EMBL/GenBank/DDBJ databases">
        <authorList>
            <person name="Lanie J.A."/>
            <person name="Ng W.-L."/>
            <person name="Kazmierczak K.M."/>
            <person name="Andrzejewski T.M."/>
            <person name="Davidsen T.M."/>
            <person name="Wayne K.J."/>
            <person name="Tettelin H."/>
            <person name="Glass J.I."/>
            <person name="Rusch D."/>
            <person name="Podicherti R."/>
            <person name="Tsui H.-C.T."/>
            <person name="Winkler M.E."/>
        </authorList>
    </citation>
    <scope>NUCLEOTIDE SEQUENCE</scope>
</reference>
<dbReference type="EMBL" id="UINC01002931">
    <property type="protein sequence ID" value="SVA01712.1"/>
    <property type="molecule type" value="Genomic_DNA"/>
</dbReference>
<dbReference type="CDD" id="cd13959">
    <property type="entry name" value="PT_UbiA_COQ2"/>
    <property type="match status" value="1"/>
</dbReference>
<evidence type="ECO:0000256" key="6">
    <source>
        <dbReference type="ARBA" id="ARBA00022989"/>
    </source>
</evidence>
<dbReference type="GO" id="GO:0006744">
    <property type="term" value="P:ubiquinone biosynthetic process"/>
    <property type="evidence" value="ECO:0007669"/>
    <property type="project" value="TreeGrafter"/>
</dbReference>
<evidence type="ECO:0008006" key="10">
    <source>
        <dbReference type="Google" id="ProtNLM"/>
    </source>
</evidence>
<evidence type="ECO:0000256" key="5">
    <source>
        <dbReference type="ARBA" id="ARBA00022692"/>
    </source>
</evidence>
<dbReference type="PANTHER" id="PTHR11048">
    <property type="entry name" value="PRENYLTRANSFERASES"/>
    <property type="match status" value="1"/>
</dbReference>
<dbReference type="Gene3D" id="1.10.357.140">
    <property type="entry name" value="UbiA prenyltransferase"/>
    <property type="match status" value="1"/>
</dbReference>
<dbReference type="InterPro" id="IPR039653">
    <property type="entry name" value="Prenyltransferase"/>
</dbReference>
<organism evidence="9">
    <name type="scientific">marine metagenome</name>
    <dbReference type="NCBI Taxonomy" id="408172"/>
    <lineage>
        <taxon>unclassified sequences</taxon>
        <taxon>metagenomes</taxon>
        <taxon>ecological metagenomes</taxon>
    </lineage>
</organism>
<dbReference type="FunFam" id="1.10.357.140:FF:000008">
    <property type="entry name" value="4-hydroxybenzoate octaprenyltransferase"/>
    <property type="match status" value="1"/>
</dbReference>
<comment type="cofactor">
    <cofactor evidence="1">
        <name>Mg(2+)</name>
        <dbReference type="ChEBI" id="CHEBI:18420"/>
    </cofactor>
</comment>
<feature type="transmembrane region" description="Helical" evidence="8">
    <location>
        <begin position="91"/>
        <end position="108"/>
    </location>
</feature>
<dbReference type="InterPro" id="IPR006370">
    <property type="entry name" value="HB_polyprenyltransferase-like"/>
</dbReference>
<protein>
    <recommendedName>
        <fullName evidence="10">4-hydroxybenzoate polyprenyltransferase</fullName>
    </recommendedName>
</protein>
<proteinExistence type="inferred from homology"/>